<feature type="transmembrane region" description="Helical" evidence="17">
    <location>
        <begin position="328"/>
        <end position="350"/>
    </location>
</feature>
<dbReference type="PANTHER" id="PTHR42829">
    <property type="entry name" value="NADH-UBIQUINONE OXIDOREDUCTASE CHAIN 5"/>
    <property type="match status" value="1"/>
</dbReference>
<feature type="transmembrane region" description="Helical" evidence="17">
    <location>
        <begin position="413"/>
        <end position="432"/>
    </location>
</feature>
<keyword evidence="9" id="KW-0249">Electron transport</keyword>
<dbReference type="GO" id="GO:0003954">
    <property type="term" value="F:NADH dehydrogenase activity"/>
    <property type="evidence" value="ECO:0007669"/>
    <property type="project" value="TreeGrafter"/>
</dbReference>
<organism evidence="20">
    <name type="scientific">Lyonsia norwegica</name>
    <name type="common">Saltwater clam</name>
    <name type="synonym">Mya norwegica</name>
    <dbReference type="NCBI Taxonomy" id="228471"/>
    <lineage>
        <taxon>Eukaryota</taxon>
        <taxon>Metazoa</taxon>
        <taxon>Spiralia</taxon>
        <taxon>Lophotrochozoa</taxon>
        <taxon>Mollusca</taxon>
        <taxon>Bivalvia</taxon>
        <taxon>Autobranchia</taxon>
        <taxon>Heteroconchia</taxon>
        <taxon>Euheterodonta</taxon>
        <taxon>Anomalodesmata</taxon>
        <taxon>Pandoroidea</taxon>
        <taxon>Lyonsiidae</taxon>
        <taxon>Lyonsia</taxon>
    </lineage>
</organism>
<name>A0A1U9XPH8_LYONO</name>
<evidence type="ECO:0000256" key="11">
    <source>
        <dbReference type="ARBA" id="ARBA00023027"/>
    </source>
</evidence>
<evidence type="ECO:0000256" key="13">
    <source>
        <dbReference type="ARBA" id="ARBA00023128"/>
    </source>
</evidence>
<keyword evidence="5" id="KW-0679">Respiratory chain</keyword>
<comment type="subcellular location">
    <subcellularLocation>
        <location evidence="1">Mitochondrion inner membrane</location>
        <topology evidence="1">Multi-pass membrane protein</topology>
    </subcellularLocation>
</comment>
<feature type="transmembrane region" description="Helical" evidence="17">
    <location>
        <begin position="232"/>
        <end position="254"/>
    </location>
</feature>
<evidence type="ECO:0000256" key="16">
    <source>
        <dbReference type="ARBA" id="ARBA00049551"/>
    </source>
</evidence>
<evidence type="ECO:0000256" key="9">
    <source>
        <dbReference type="ARBA" id="ARBA00022982"/>
    </source>
</evidence>
<dbReference type="EC" id="7.1.1.2" evidence="2"/>
<dbReference type="GeneID" id="32229727"/>
<dbReference type="AlphaFoldDB" id="A0A1U9XPH8"/>
<sequence>MYKVNEAVMAGVGLLMWSVVVVVVGISVQGPLIVEWEVISTSSGMWSVMVVADWMSLGFGWAVVYISSMVMFYASSYMDKERFLGRFVWIVLVFVASMNCLIFIPSLWGLMIGWDGLGVSSFLLVVYYQNNKSLSAGMLTVLTNRLGDVLIIVSIYLVSSTGQFSVLWGAGGVCSFYLVVAAMTKSAQLPFMSWLPAAMAAPTPVSALVHSSTLVTAGVYLLIRSHPGLSEAALQVLCVVATATLVLSSLSANIEHDLKKVVALSTLSQLAMMMLALSVGSPTLAFYHMMVHALLKALLFMAAGSLIHGCGGTQDIRGMGGMAAPMPLTTACFCVSSLALCGFPFVGAFFTKDLILEWLFTCEAGAVVCFLVLLSAMLSVSYTVRVSQVVVFGWPSGPGPSAYTDAPMEVMPMLGLVGGAVAGGALMQSWFLELSPHFFLPLELKLSLLLAVTVALVVGVKFSPFSAPLWLKHFLASLGFLNHAANPLSGVFLRSCSSIHKNLDQGWMELVSGKGAFRVVLMSGKLNHHIQSICFNAGIGLVALSAVMMLLSWYAAVWPPK</sequence>
<gene>
    <name evidence="20" type="primary">ND5</name>
</gene>
<feature type="transmembrane region" description="Helical" evidence="17">
    <location>
        <begin position="285"/>
        <end position="307"/>
    </location>
</feature>
<proteinExistence type="predicted"/>
<feature type="transmembrane region" description="Helical" evidence="17">
    <location>
        <begin position="54"/>
        <end position="75"/>
    </location>
</feature>
<dbReference type="Pfam" id="PF00361">
    <property type="entry name" value="Proton_antipo_M"/>
    <property type="match status" value="1"/>
</dbReference>
<evidence type="ECO:0000256" key="15">
    <source>
        <dbReference type="ARBA" id="ARBA00031027"/>
    </source>
</evidence>
<evidence type="ECO:0000256" key="1">
    <source>
        <dbReference type="ARBA" id="ARBA00004448"/>
    </source>
</evidence>
<dbReference type="EMBL" id="KX815960">
    <property type="protein sequence ID" value="AQZ26155.1"/>
    <property type="molecule type" value="Genomic_DNA"/>
</dbReference>
<keyword evidence="6 17" id="KW-0812">Transmembrane</keyword>
<dbReference type="RefSeq" id="YP_009353849.1">
    <property type="nucleotide sequence ID" value="NC_034302.1"/>
</dbReference>
<feature type="transmembrane region" description="Helical" evidence="17">
    <location>
        <begin position="12"/>
        <end position="34"/>
    </location>
</feature>
<evidence type="ECO:0000256" key="17">
    <source>
        <dbReference type="SAM" id="Phobius"/>
    </source>
</evidence>
<protein>
    <recommendedName>
        <fullName evidence="3">NADH-ubiquinone oxidoreductase chain 5</fullName>
        <ecNumber evidence="2">7.1.1.2</ecNumber>
    </recommendedName>
    <alternativeName>
        <fullName evidence="15">NADH dehydrogenase subunit 5</fullName>
    </alternativeName>
</protein>
<evidence type="ECO:0000259" key="18">
    <source>
        <dbReference type="Pfam" id="PF00361"/>
    </source>
</evidence>
<keyword evidence="13 20" id="KW-0496">Mitochondrion</keyword>
<feature type="transmembrane region" description="Helical" evidence="17">
    <location>
        <begin position="139"/>
        <end position="158"/>
    </location>
</feature>
<dbReference type="GO" id="GO:0042773">
    <property type="term" value="P:ATP synthesis coupled electron transport"/>
    <property type="evidence" value="ECO:0007669"/>
    <property type="project" value="InterPro"/>
</dbReference>
<dbReference type="GO" id="GO:0008137">
    <property type="term" value="F:NADH dehydrogenase (ubiquinone) activity"/>
    <property type="evidence" value="ECO:0007669"/>
    <property type="project" value="UniProtKB-EC"/>
</dbReference>
<dbReference type="InterPro" id="IPR003945">
    <property type="entry name" value="NU5C-like"/>
</dbReference>
<reference evidence="20" key="1">
    <citation type="journal article" date="2017" name="Mol. Phylogenet. Evol.">
        <title>Curious bivalves: Systematic utility and unusual properties of anomalodesmatan mitochondrial genomes.</title>
        <authorList>
            <person name="Williams S.T."/>
            <person name="Foster P.G."/>
            <person name="Hughes C."/>
            <person name="Harper E.M."/>
            <person name="Taylor J.D."/>
            <person name="Littlewood D.T."/>
            <person name="Dyal P."/>
            <person name="Hopkins K.P."/>
            <person name="Briscoe A.G."/>
        </authorList>
    </citation>
    <scope>NUCLEOTIDE SEQUENCE</scope>
</reference>
<dbReference type="Pfam" id="PF06455">
    <property type="entry name" value="NADH5_C"/>
    <property type="match status" value="1"/>
</dbReference>
<evidence type="ECO:0000256" key="14">
    <source>
        <dbReference type="ARBA" id="ARBA00023136"/>
    </source>
</evidence>
<evidence type="ECO:0000259" key="19">
    <source>
        <dbReference type="Pfam" id="PF06455"/>
    </source>
</evidence>
<dbReference type="GO" id="GO:0005743">
    <property type="term" value="C:mitochondrial inner membrane"/>
    <property type="evidence" value="ECO:0007669"/>
    <property type="project" value="UniProtKB-SubCell"/>
</dbReference>
<feature type="domain" description="NADH:quinone oxidoreductase/Mrp antiporter transmembrane" evidence="18">
    <location>
        <begin position="106"/>
        <end position="376"/>
    </location>
</feature>
<evidence type="ECO:0000256" key="3">
    <source>
        <dbReference type="ARBA" id="ARBA00021096"/>
    </source>
</evidence>
<evidence type="ECO:0000256" key="6">
    <source>
        <dbReference type="ARBA" id="ARBA00022692"/>
    </source>
</evidence>
<keyword evidence="12" id="KW-0830">Ubiquinone</keyword>
<dbReference type="CTD" id="4540"/>
<evidence type="ECO:0000256" key="7">
    <source>
        <dbReference type="ARBA" id="ARBA00022792"/>
    </source>
</evidence>
<comment type="catalytic activity">
    <reaction evidence="16">
        <text>a ubiquinone + NADH + 5 H(+)(in) = a ubiquinol + NAD(+) + 4 H(+)(out)</text>
        <dbReference type="Rhea" id="RHEA:29091"/>
        <dbReference type="Rhea" id="RHEA-COMP:9565"/>
        <dbReference type="Rhea" id="RHEA-COMP:9566"/>
        <dbReference type="ChEBI" id="CHEBI:15378"/>
        <dbReference type="ChEBI" id="CHEBI:16389"/>
        <dbReference type="ChEBI" id="CHEBI:17976"/>
        <dbReference type="ChEBI" id="CHEBI:57540"/>
        <dbReference type="ChEBI" id="CHEBI:57945"/>
        <dbReference type="EC" id="7.1.1.2"/>
    </reaction>
</comment>
<dbReference type="InterPro" id="IPR010934">
    <property type="entry name" value="NADH_DH_su5_C"/>
</dbReference>
<feature type="transmembrane region" description="Helical" evidence="17">
    <location>
        <begin position="87"/>
        <end position="104"/>
    </location>
</feature>
<feature type="transmembrane region" description="Helical" evidence="17">
    <location>
        <begin position="261"/>
        <end position="279"/>
    </location>
</feature>
<feature type="transmembrane region" description="Helical" evidence="17">
    <location>
        <begin position="356"/>
        <end position="378"/>
    </location>
</feature>
<dbReference type="PRINTS" id="PR01434">
    <property type="entry name" value="NADHDHGNASE5"/>
</dbReference>
<feature type="transmembrane region" description="Helical" evidence="17">
    <location>
        <begin position="164"/>
        <end position="182"/>
    </location>
</feature>
<evidence type="ECO:0000256" key="5">
    <source>
        <dbReference type="ARBA" id="ARBA00022660"/>
    </source>
</evidence>
<evidence type="ECO:0000313" key="20">
    <source>
        <dbReference type="EMBL" id="AQZ26155.1"/>
    </source>
</evidence>
<evidence type="ECO:0000256" key="10">
    <source>
        <dbReference type="ARBA" id="ARBA00022989"/>
    </source>
</evidence>
<geneLocation type="mitochondrion" evidence="20"/>
<dbReference type="GO" id="GO:0015990">
    <property type="term" value="P:electron transport coupled proton transport"/>
    <property type="evidence" value="ECO:0007669"/>
    <property type="project" value="TreeGrafter"/>
</dbReference>
<keyword evidence="7" id="KW-0999">Mitochondrion inner membrane</keyword>
<dbReference type="InterPro" id="IPR001750">
    <property type="entry name" value="ND/Mrp_TM"/>
</dbReference>
<accession>A0A1U9XPH8</accession>
<evidence type="ECO:0000256" key="8">
    <source>
        <dbReference type="ARBA" id="ARBA00022967"/>
    </source>
</evidence>
<feature type="transmembrane region" description="Helical" evidence="17">
    <location>
        <begin position="533"/>
        <end position="556"/>
    </location>
</feature>
<evidence type="ECO:0000256" key="2">
    <source>
        <dbReference type="ARBA" id="ARBA00012944"/>
    </source>
</evidence>
<feature type="transmembrane region" description="Helical" evidence="17">
    <location>
        <begin position="444"/>
        <end position="462"/>
    </location>
</feature>
<keyword evidence="10 17" id="KW-1133">Transmembrane helix</keyword>
<keyword evidence="8" id="KW-1278">Translocase</keyword>
<keyword evidence="14 17" id="KW-0472">Membrane</keyword>
<evidence type="ECO:0000256" key="4">
    <source>
        <dbReference type="ARBA" id="ARBA00022448"/>
    </source>
</evidence>
<dbReference type="PANTHER" id="PTHR42829:SF2">
    <property type="entry name" value="NADH-UBIQUINONE OXIDOREDUCTASE CHAIN 5"/>
    <property type="match status" value="1"/>
</dbReference>
<keyword evidence="11" id="KW-0520">NAD</keyword>
<keyword evidence="4" id="KW-0813">Transport</keyword>
<evidence type="ECO:0000256" key="12">
    <source>
        <dbReference type="ARBA" id="ARBA00023075"/>
    </source>
</evidence>
<feature type="domain" description="NADH dehydrogenase subunit 5 C-terminal" evidence="19">
    <location>
        <begin position="382"/>
        <end position="551"/>
    </location>
</feature>